<dbReference type="Proteomes" id="UP001416858">
    <property type="component" value="Unassembled WGS sequence"/>
</dbReference>
<evidence type="ECO:0000256" key="1">
    <source>
        <dbReference type="SAM" id="MobiDB-lite"/>
    </source>
</evidence>
<keyword evidence="2" id="KW-0472">Membrane</keyword>
<accession>A0ABP9VI30</accession>
<evidence type="ECO:0000313" key="3">
    <source>
        <dbReference type="EMBL" id="GAA5504868.1"/>
    </source>
</evidence>
<protein>
    <submittedName>
        <fullName evidence="3">Uncharacterized protein</fullName>
    </submittedName>
</protein>
<organism evidence="3 4">
    <name type="scientific">Novipirellula caenicola</name>
    <dbReference type="NCBI Taxonomy" id="1536901"/>
    <lineage>
        <taxon>Bacteria</taxon>
        <taxon>Pseudomonadati</taxon>
        <taxon>Planctomycetota</taxon>
        <taxon>Planctomycetia</taxon>
        <taxon>Pirellulales</taxon>
        <taxon>Pirellulaceae</taxon>
        <taxon>Novipirellula</taxon>
    </lineage>
</organism>
<sequence>MRNPTAHWIILAYCFVLWLTNWSWSTDYDRDIGLTHSSIDLRGLGAILGMLVTVICVRRVWMLFREILDLSVRIPRQRRLLGDWGMLWYLVPLIISFGSQSHSTSIDGVLATSKFQYGGDVASIYSLVLSASAIMLFQTVVNLEAQRATLNTPMHPHGKAGRFEKDDRRSPPTDR</sequence>
<keyword evidence="2" id="KW-1133">Transmembrane helix</keyword>
<evidence type="ECO:0000313" key="4">
    <source>
        <dbReference type="Proteomes" id="UP001416858"/>
    </source>
</evidence>
<evidence type="ECO:0000256" key="2">
    <source>
        <dbReference type="SAM" id="Phobius"/>
    </source>
</evidence>
<feature type="transmembrane region" description="Helical" evidence="2">
    <location>
        <begin position="7"/>
        <end position="24"/>
    </location>
</feature>
<comment type="caution">
    <text evidence="3">The sequence shown here is derived from an EMBL/GenBank/DDBJ whole genome shotgun (WGS) entry which is preliminary data.</text>
</comment>
<dbReference type="RefSeq" id="WP_345681949.1">
    <property type="nucleotide sequence ID" value="NZ_BAABRO010000001.1"/>
</dbReference>
<proteinExistence type="predicted"/>
<gene>
    <name evidence="3" type="ORF">Rcae01_00307</name>
</gene>
<keyword evidence="4" id="KW-1185">Reference proteome</keyword>
<name>A0ABP9VI30_9BACT</name>
<feature type="transmembrane region" description="Helical" evidence="2">
    <location>
        <begin position="84"/>
        <end position="102"/>
    </location>
</feature>
<feature type="region of interest" description="Disordered" evidence="1">
    <location>
        <begin position="151"/>
        <end position="175"/>
    </location>
</feature>
<feature type="transmembrane region" description="Helical" evidence="2">
    <location>
        <begin position="122"/>
        <end position="141"/>
    </location>
</feature>
<reference evidence="3 4" key="1">
    <citation type="submission" date="2024-02" db="EMBL/GenBank/DDBJ databases">
        <title>Rhodopirellula caenicola NBRC 110016.</title>
        <authorList>
            <person name="Ichikawa N."/>
            <person name="Katano-Makiyama Y."/>
            <person name="Hidaka K."/>
        </authorList>
    </citation>
    <scope>NUCLEOTIDE SEQUENCE [LARGE SCALE GENOMIC DNA]</scope>
    <source>
        <strain evidence="3 4">NBRC 110016</strain>
    </source>
</reference>
<feature type="transmembrane region" description="Helical" evidence="2">
    <location>
        <begin position="44"/>
        <end position="64"/>
    </location>
</feature>
<dbReference type="EMBL" id="BAABRO010000001">
    <property type="protein sequence ID" value="GAA5504868.1"/>
    <property type="molecule type" value="Genomic_DNA"/>
</dbReference>
<feature type="compositionally biased region" description="Basic and acidic residues" evidence="1">
    <location>
        <begin position="161"/>
        <end position="175"/>
    </location>
</feature>
<keyword evidence="2" id="KW-0812">Transmembrane</keyword>